<accession>A0A4P7MY91</accession>
<reference evidence="2 3" key="1">
    <citation type="journal article" date="2019" name="Mol. Biol. Evol.">
        <title>Blast fungal genomes show frequent chromosomal changes, gene gains and losses, and effector gene turnover.</title>
        <authorList>
            <person name="Gomez Luciano L.B."/>
            <person name="Jason Tsai I."/>
            <person name="Chuma I."/>
            <person name="Tosa Y."/>
            <person name="Chen Y.H."/>
            <person name="Li J.Y."/>
            <person name="Li M.Y."/>
            <person name="Jade Lu M.Y."/>
            <person name="Nakayashiki H."/>
            <person name="Li W.H."/>
        </authorList>
    </citation>
    <scope>NUCLEOTIDE SEQUENCE [LARGE SCALE GENOMIC DNA]</scope>
    <source>
        <strain evidence="2">MZ5-1-6</strain>
    </source>
</reference>
<keyword evidence="1" id="KW-0812">Transmembrane</keyword>
<dbReference type="EMBL" id="CP034204">
    <property type="protein sequence ID" value="QBZ54121.1"/>
    <property type="molecule type" value="Genomic_DNA"/>
</dbReference>
<dbReference type="AlphaFoldDB" id="A0A4P7MY91"/>
<proteinExistence type="predicted"/>
<dbReference type="Proteomes" id="UP000294847">
    <property type="component" value="Chromosome 1"/>
</dbReference>
<name>A0A4P7MY91_PYROR</name>
<organism evidence="2 3">
    <name type="scientific">Pyricularia oryzae</name>
    <name type="common">Rice blast fungus</name>
    <name type="synonym">Magnaporthe oryzae</name>
    <dbReference type="NCBI Taxonomy" id="318829"/>
    <lineage>
        <taxon>Eukaryota</taxon>
        <taxon>Fungi</taxon>
        <taxon>Dikarya</taxon>
        <taxon>Ascomycota</taxon>
        <taxon>Pezizomycotina</taxon>
        <taxon>Sordariomycetes</taxon>
        <taxon>Sordariomycetidae</taxon>
        <taxon>Magnaporthales</taxon>
        <taxon>Pyriculariaceae</taxon>
        <taxon>Pyricularia</taxon>
    </lineage>
</organism>
<protein>
    <submittedName>
        <fullName evidence="2">Uncharacterized protein</fullName>
    </submittedName>
</protein>
<keyword evidence="1" id="KW-0472">Membrane</keyword>
<keyword evidence="1" id="KW-1133">Transmembrane helix</keyword>
<evidence type="ECO:0000256" key="1">
    <source>
        <dbReference type="SAM" id="Phobius"/>
    </source>
</evidence>
<evidence type="ECO:0000313" key="3">
    <source>
        <dbReference type="Proteomes" id="UP000294847"/>
    </source>
</evidence>
<gene>
    <name evidence="2" type="ORF">PoMZ_09812</name>
</gene>
<feature type="transmembrane region" description="Helical" evidence="1">
    <location>
        <begin position="288"/>
        <end position="311"/>
    </location>
</feature>
<evidence type="ECO:0000313" key="2">
    <source>
        <dbReference type="EMBL" id="QBZ54121.1"/>
    </source>
</evidence>
<sequence>MCRTPYSSPSLPILPSVHNLQHRIRLVADRLAHSIKRIIPPPLVLLDVHLSILTLDNVHHVLVLVFRILETTTIQKHLEHPLAVPADQRRALHVRRDRLGRRRVAVARHPRPAARQVPKHQLGHLVAGGALVDQLELSAPSFSVPSSSYWWFSQTASSNCMSENTNTRLTISSGLTSFLTAVGRTSFSNTATKSVLMPQSARRMSLIFSQSDALRSTVWMAGSVLNVIKDPPNGGLHTSATSSDRPIAESMGQVWSLNIGEDMLPLTSQTAMLLSSVPLSRIRCTSVFHWPSATFLCISAILSSTMLFLLLPRDMLDLYPPSALLTSTLGDRTAPEMLADPSATLVMYSSKRFPSLLTNIGV</sequence>